<reference evidence="1" key="1">
    <citation type="submission" date="2023-06" db="EMBL/GenBank/DDBJ databases">
        <title>WGS-Sequencing of Streptomyces ficellus isolate 21 collected from sand in Gara Djebilet Iron Mine in Algeria.</title>
        <authorList>
            <person name="Zegers G.P."/>
            <person name="Gomez A."/>
            <person name="Gueddou A."/>
            <person name="Zahara A.F."/>
            <person name="Worth M."/>
            <person name="Sevigny J.L."/>
            <person name="Tisa L."/>
        </authorList>
    </citation>
    <scope>NUCLEOTIDE SEQUENCE</scope>
    <source>
        <strain evidence="1">AS11</strain>
    </source>
</reference>
<evidence type="ECO:0000313" key="2">
    <source>
        <dbReference type="Proteomes" id="UP001174050"/>
    </source>
</evidence>
<dbReference type="Proteomes" id="UP001174050">
    <property type="component" value="Unassembled WGS sequence"/>
</dbReference>
<accession>A0ABT7ZDC5</accession>
<dbReference type="EMBL" id="JAUEPL010000047">
    <property type="protein sequence ID" value="MDN3297252.1"/>
    <property type="molecule type" value="Genomic_DNA"/>
</dbReference>
<sequence length="47" mass="5432">MHRFETGQTVVRRDVHRTGRVWSEHALRVVADTSEWLRRSEAGTVVG</sequence>
<evidence type="ECO:0000313" key="1">
    <source>
        <dbReference type="EMBL" id="MDN3297252.1"/>
    </source>
</evidence>
<proteinExistence type="predicted"/>
<comment type="caution">
    <text evidence="1">The sequence shown here is derived from an EMBL/GenBank/DDBJ whole genome shotgun (WGS) entry which is preliminary data.</text>
</comment>
<name>A0ABT7ZDC5_9ACTN</name>
<organism evidence="1 2">
    <name type="scientific">Streptomyces ficellus</name>
    <dbReference type="NCBI Taxonomy" id="1977088"/>
    <lineage>
        <taxon>Bacteria</taxon>
        <taxon>Bacillati</taxon>
        <taxon>Actinomycetota</taxon>
        <taxon>Actinomycetes</taxon>
        <taxon>Kitasatosporales</taxon>
        <taxon>Streptomycetaceae</taxon>
        <taxon>Streptomyces</taxon>
    </lineage>
</organism>
<gene>
    <name evidence="1" type="ORF">QWM81_25060</name>
</gene>
<dbReference type="RefSeq" id="WP_290114613.1">
    <property type="nucleotide sequence ID" value="NZ_JAUEPL010000047.1"/>
</dbReference>
<protein>
    <submittedName>
        <fullName evidence="1">Uncharacterized protein</fullName>
    </submittedName>
</protein>
<keyword evidence="2" id="KW-1185">Reference proteome</keyword>